<evidence type="ECO:0000256" key="4">
    <source>
        <dbReference type="ARBA" id="ARBA00022824"/>
    </source>
</evidence>
<dbReference type="EMBL" id="BMXT01000004">
    <property type="protein sequence ID" value="GGY33358.1"/>
    <property type="molecule type" value="Genomic_DNA"/>
</dbReference>
<evidence type="ECO:0000256" key="2">
    <source>
        <dbReference type="ARBA" id="ARBA00004586"/>
    </source>
</evidence>
<keyword evidence="6 7" id="KW-0472">Membrane</keyword>
<evidence type="ECO:0000313" key="8">
    <source>
        <dbReference type="EMBL" id="GGY33358.1"/>
    </source>
</evidence>
<evidence type="ECO:0000256" key="5">
    <source>
        <dbReference type="ARBA" id="ARBA00022989"/>
    </source>
</evidence>
<keyword evidence="5 7" id="KW-1133">Transmembrane helix</keyword>
<keyword evidence="3 7" id="KW-0812">Transmembrane</keyword>
<comment type="caution">
    <text evidence="8">The sequence shown here is derived from an EMBL/GenBank/DDBJ whole genome shotgun (WGS) entry which is preliminary data.</text>
</comment>
<feature type="transmembrane region" description="Helical" evidence="7">
    <location>
        <begin position="322"/>
        <end position="340"/>
    </location>
</feature>
<dbReference type="PANTHER" id="PTHR13416">
    <property type="match status" value="1"/>
</dbReference>
<name>A0ABQ3A3P9_9GAMM</name>
<evidence type="ECO:0000313" key="9">
    <source>
        <dbReference type="Proteomes" id="UP000621898"/>
    </source>
</evidence>
<evidence type="ECO:0000256" key="3">
    <source>
        <dbReference type="ARBA" id="ARBA00022692"/>
    </source>
</evidence>
<protein>
    <submittedName>
        <fullName evidence="8">Uncharacterized protein</fullName>
    </submittedName>
</protein>
<proteinExistence type="predicted"/>
<dbReference type="PANTHER" id="PTHR13416:SF2">
    <property type="entry name" value="TRANSMEMBRANE PROTEIN 43"/>
    <property type="match status" value="1"/>
</dbReference>
<dbReference type="Proteomes" id="UP000621898">
    <property type="component" value="Unassembled WGS sequence"/>
</dbReference>
<feature type="transmembrane region" description="Helical" evidence="7">
    <location>
        <begin position="268"/>
        <end position="288"/>
    </location>
</feature>
<evidence type="ECO:0000256" key="6">
    <source>
        <dbReference type="ARBA" id="ARBA00023136"/>
    </source>
</evidence>
<dbReference type="Pfam" id="PF07787">
    <property type="entry name" value="TMEM43"/>
    <property type="match status" value="1"/>
</dbReference>
<sequence>MNLRKGLSLHGLLLNIAGALLVLAGIGLVAMTARGLLNYRAAASRHGGEMIDLDANAQPQAGQHGYMARIVGTPNVVEAPHDPEFNLQVNTPVLVRHVEMFQWREIRIGDSVHYELDWVDRPLDSSHFEDPRGHANPVSFPISGKQFDAGLVQLGGFKLGPVMLHALPGSEQIAPDPKSLPENLAASFTLYQDYLVTSAHPGDPRLGDLRVSWDEVPLQQLTIVGRISGDRIVAAAEAADGKGYYVQLGDVPLLDMFPDLPVPPEFVLIRQILAVLLAALGALLLLVAQRDQRDVLLALGLGAMVVGAVASMLWLGGDTRMLCGWLTVTLLGLGIAIWRLRRGSIRPKQS</sequence>
<accession>A0ABQ3A3P9</accession>
<feature type="transmembrane region" description="Helical" evidence="7">
    <location>
        <begin position="295"/>
        <end position="316"/>
    </location>
</feature>
<dbReference type="RefSeq" id="WP_189442151.1">
    <property type="nucleotide sequence ID" value="NZ_BMXT01000004.1"/>
</dbReference>
<evidence type="ECO:0000256" key="1">
    <source>
        <dbReference type="ARBA" id="ARBA00004127"/>
    </source>
</evidence>
<evidence type="ECO:0000256" key="7">
    <source>
        <dbReference type="SAM" id="Phobius"/>
    </source>
</evidence>
<keyword evidence="4" id="KW-0256">Endoplasmic reticulum</keyword>
<comment type="subcellular location">
    <subcellularLocation>
        <location evidence="1">Endomembrane system</location>
        <topology evidence="1">Multi-pass membrane protein</topology>
    </subcellularLocation>
    <subcellularLocation>
        <location evidence="2">Endoplasmic reticulum membrane</location>
    </subcellularLocation>
</comment>
<dbReference type="InterPro" id="IPR012430">
    <property type="entry name" value="TMEM43_fam"/>
</dbReference>
<reference evidence="9" key="1">
    <citation type="journal article" date="2019" name="Int. J. Syst. Evol. Microbiol.">
        <title>The Global Catalogue of Microorganisms (GCM) 10K type strain sequencing project: providing services to taxonomists for standard genome sequencing and annotation.</title>
        <authorList>
            <consortium name="The Broad Institute Genomics Platform"/>
            <consortium name="The Broad Institute Genome Sequencing Center for Infectious Disease"/>
            <person name="Wu L."/>
            <person name="Ma J."/>
        </authorList>
    </citation>
    <scope>NUCLEOTIDE SEQUENCE [LARGE SCALE GENOMIC DNA]</scope>
    <source>
        <strain evidence="9">KCTC 22232</strain>
    </source>
</reference>
<organism evidence="8 9">
    <name type="scientific">Rhodanobacter panaciterrae</name>
    <dbReference type="NCBI Taxonomy" id="490572"/>
    <lineage>
        <taxon>Bacteria</taxon>
        <taxon>Pseudomonadati</taxon>
        <taxon>Pseudomonadota</taxon>
        <taxon>Gammaproteobacteria</taxon>
        <taxon>Lysobacterales</taxon>
        <taxon>Rhodanobacteraceae</taxon>
        <taxon>Rhodanobacter</taxon>
    </lineage>
</organism>
<feature type="transmembrane region" description="Helical" evidence="7">
    <location>
        <begin position="12"/>
        <end position="31"/>
    </location>
</feature>
<keyword evidence="9" id="KW-1185">Reference proteome</keyword>
<gene>
    <name evidence="8" type="ORF">GCM10008098_28320</name>
</gene>